<dbReference type="EMBL" id="CP123385">
    <property type="protein sequence ID" value="XCC96238.1"/>
    <property type="molecule type" value="Genomic_DNA"/>
</dbReference>
<dbReference type="PANTHER" id="PTHR43537">
    <property type="entry name" value="TRANSCRIPTIONAL REGULATOR, GNTR FAMILY"/>
    <property type="match status" value="1"/>
</dbReference>
<dbReference type="SMART" id="SM00345">
    <property type="entry name" value="HTH_GNTR"/>
    <property type="match status" value="1"/>
</dbReference>
<dbReference type="InterPro" id="IPR008920">
    <property type="entry name" value="TF_FadR/GntR_C"/>
</dbReference>
<evidence type="ECO:0000313" key="5">
    <source>
        <dbReference type="EMBL" id="XCC96238.1"/>
    </source>
</evidence>
<dbReference type="PROSITE" id="PS50949">
    <property type="entry name" value="HTH_GNTR"/>
    <property type="match status" value="1"/>
</dbReference>
<proteinExistence type="predicted"/>
<accession>A0AAU8ANV3</accession>
<dbReference type="GO" id="GO:0003677">
    <property type="term" value="F:DNA binding"/>
    <property type="evidence" value="ECO:0007669"/>
    <property type="project" value="UniProtKB-KW"/>
</dbReference>
<dbReference type="Pfam" id="PF07729">
    <property type="entry name" value="FCD"/>
    <property type="match status" value="1"/>
</dbReference>
<organism evidence="5">
    <name type="scientific">Alloyangia sp. H15</name>
    <dbReference type="NCBI Taxonomy" id="3029062"/>
    <lineage>
        <taxon>Bacteria</taxon>
        <taxon>Pseudomonadati</taxon>
        <taxon>Pseudomonadota</taxon>
        <taxon>Alphaproteobacteria</taxon>
        <taxon>Rhodobacterales</taxon>
        <taxon>Roseobacteraceae</taxon>
        <taxon>Alloyangia</taxon>
    </lineage>
</organism>
<dbReference type="SMART" id="SM00895">
    <property type="entry name" value="FCD"/>
    <property type="match status" value="1"/>
</dbReference>
<dbReference type="RefSeq" id="WP_353475104.1">
    <property type="nucleotide sequence ID" value="NZ_CP123385.1"/>
</dbReference>
<dbReference type="InterPro" id="IPR000524">
    <property type="entry name" value="Tscrpt_reg_HTH_GntR"/>
</dbReference>
<dbReference type="InterPro" id="IPR036390">
    <property type="entry name" value="WH_DNA-bd_sf"/>
</dbReference>
<dbReference type="InterPro" id="IPR036388">
    <property type="entry name" value="WH-like_DNA-bd_sf"/>
</dbReference>
<dbReference type="PANTHER" id="PTHR43537:SF5">
    <property type="entry name" value="UXU OPERON TRANSCRIPTIONAL REGULATOR"/>
    <property type="match status" value="1"/>
</dbReference>
<protein>
    <submittedName>
        <fullName evidence="5">GntR family transcriptional regulator</fullName>
    </submittedName>
</protein>
<dbReference type="InterPro" id="IPR011711">
    <property type="entry name" value="GntR_C"/>
</dbReference>
<dbReference type="AlphaFoldDB" id="A0AAU8ANV3"/>
<dbReference type="Gene3D" id="1.10.10.10">
    <property type="entry name" value="Winged helix-like DNA-binding domain superfamily/Winged helix DNA-binding domain"/>
    <property type="match status" value="1"/>
</dbReference>
<reference evidence="5" key="1">
    <citation type="submission" date="2023-02" db="EMBL/GenBank/DDBJ databases">
        <title>Description and genomic characterization of Salipiger bruguierae sp. nov., isolated from the sediment of mangrove plant Bruguiera sexangula.</title>
        <authorList>
            <person name="Long M."/>
        </authorList>
    </citation>
    <scope>NUCLEOTIDE SEQUENCE</scope>
    <source>
        <strain evidence="5">H15</strain>
    </source>
</reference>
<evidence type="ECO:0000256" key="2">
    <source>
        <dbReference type="ARBA" id="ARBA00023125"/>
    </source>
</evidence>
<dbReference type="SUPFAM" id="SSF48008">
    <property type="entry name" value="GntR ligand-binding domain-like"/>
    <property type="match status" value="1"/>
</dbReference>
<dbReference type="Gene3D" id="1.20.120.530">
    <property type="entry name" value="GntR ligand-binding domain-like"/>
    <property type="match status" value="1"/>
</dbReference>
<evidence type="ECO:0000259" key="4">
    <source>
        <dbReference type="PROSITE" id="PS50949"/>
    </source>
</evidence>
<keyword evidence="2" id="KW-0238">DNA-binding</keyword>
<gene>
    <name evidence="5" type="ORF">PVT71_16215</name>
</gene>
<dbReference type="Pfam" id="PF00392">
    <property type="entry name" value="GntR"/>
    <property type="match status" value="1"/>
</dbReference>
<evidence type="ECO:0000256" key="1">
    <source>
        <dbReference type="ARBA" id="ARBA00023015"/>
    </source>
</evidence>
<dbReference type="SUPFAM" id="SSF46785">
    <property type="entry name" value="Winged helix' DNA-binding domain"/>
    <property type="match status" value="1"/>
</dbReference>
<keyword evidence="1" id="KW-0805">Transcription regulation</keyword>
<sequence length="238" mass="26793">MKETTTLETAAAEASAAATDAAEKQAIEQTIYDRIVDAIIDKQIRPGAHLNEVQIARSFGVPRTRLRRVLERLEAEHVVVFERNRGAFVGLPTVKEALDVFETRRLLEVAVIGLACLRATEADIAVLRAHVQRQREVIETRSNEVNRIGADFHMMLTRLTGNHVLEQTMTGLMRRLSLIQSLYEKSDSICLAHEHEALVEAMARKDVAACVRIITEHCAHIEASLEISERKRQSYFTL</sequence>
<dbReference type="GO" id="GO:0003700">
    <property type="term" value="F:DNA-binding transcription factor activity"/>
    <property type="evidence" value="ECO:0007669"/>
    <property type="project" value="InterPro"/>
</dbReference>
<keyword evidence="3" id="KW-0804">Transcription</keyword>
<name>A0AAU8ANV3_9RHOB</name>
<evidence type="ECO:0000256" key="3">
    <source>
        <dbReference type="ARBA" id="ARBA00023163"/>
    </source>
</evidence>
<feature type="domain" description="HTH gntR-type" evidence="4">
    <location>
        <begin position="25"/>
        <end position="92"/>
    </location>
</feature>